<feature type="compositionally biased region" description="Basic residues" evidence="1">
    <location>
        <begin position="334"/>
        <end position="344"/>
    </location>
</feature>
<dbReference type="Proteomes" id="UP000626092">
    <property type="component" value="Unassembled WGS sequence"/>
</dbReference>
<dbReference type="OrthoDB" id="1752491at2759"/>
<feature type="compositionally biased region" description="Basic and acidic residues" evidence="1">
    <location>
        <begin position="137"/>
        <end position="160"/>
    </location>
</feature>
<feature type="compositionally biased region" description="Basic residues" evidence="1">
    <location>
        <begin position="198"/>
        <end position="207"/>
    </location>
</feature>
<comment type="caution">
    <text evidence="2">The sequence shown here is derived from an EMBL/GenBank/DDBJ whole genome shotgun (WGS) entry which is preliminary data.</text>
</comment>
<name>A0A834LI40_RHOSS</name>
<feature type="compositionally biased region" description="Low complexity" evidence="1">
    <location>
        <begin position="244"/>
        <end position="253"/>
    </location>
</feature>
<evidence type="ECO:0000313" key="3">
    <source>
        <dbReference type="Proteomes" id="UP000626092"/>
    </source>
</evidence>
<protein>
    <submittedName>
        <fullName evidence="2">Uncharacterized protein</fullName>
    </submittedName>
</protein>
<organism evidence="2 3">
    <name type="scientific">Rhododendron simsii</name>
    <name type="common">Sims's rhododendron</name>
    <dbReference type="NCBI Taxonomy" id="118357"/>
    <lineage>
        <taxon>Eukaryota</taxon>
        <taxon>Viridiplantae</taxon>
        <taxon>Streptophyta</taxon>
        <taxon>Embryophyta</taxon>
        <taxon>Tracheophyta</taxon>
        <taxon>Spermatophyta</taxon>
        <taxon>Magnoliopsida</taxon>
        <taxon>eudicotyledons</taxon>
        <taxon>Gunneridae</taxon>
        <taxon>Pentapetalae</taxon>
        <taxon>asterids</taxon>
        <taxon>Ericales</taxon>
        <taxon>Ericaceae</taxon>
        <taxon>Ericoideae</taxon>
        <taxon>Rhodoreae</taxon>
        <taxon>Rhododendron</taxon>
    </lineage>
</organism>
<keyword evidence="3" id="KW-1185">Reference proteome</keyword>
<sequence length="381" mass="43184">MTGQIQSLDLNTNEDGDLHWHEHCCTHIESELRASAMTNPVKPDVNATVPTISGEPPPSAALDQICYVQHICRQPWILESISVLVLKAPILVVWRIETSESVHEVDFEPESVGDQATSVGERAIPIPLKNGEATSILEREEGEYPKENGERRSNGVELHTKSNRSADGPDEVDNYQGNSRSPVKSIRRTPTASPPRISSRKSSRKSVSRSPVRVEKSVSRSPVRSYRRSVSRSSGRASSRRSPSRSPIRPLARNNRRSPSRSPVNGGRRARSPMSDHGRSSSRSATPNGSPKRIRRGRGFSQRYSYARRYRTPSQSPVRSHRYGVRGDRDRYYRRSPRRYRSPPRVRTPPRFVICLHLLDSNITLFIRKFSFDLFFNQEIL</sequence>
<gene>
    <name evidence="2" type="ORF">RHSIM_Rhsim07G0156500</name>
</gene>
<reference evidence="2" key="1">
    <citation type="submission" date="2019-11" db="EMBL/GenBank/DDBJ databases">
        <authorList>
            <person name="Liu Y."/>
            <person name="Hou J."/>
            <person name="Li T.-Q."/>
            <person name="Guan C.-H."/>
            <person name="Wu X."/>
            <person name="Wu H.-Z."/>
            <person name="Ling F."/>
            <person name="Zhang R."/>
            <person name="Shi X.-G."/>
            <person name="Ren J.-P."/>
            <person name="Chen E.-F."/>
            <person name="Sun J.-M."/>
        </authorList>
    </citation>
    <scope>NUCLEOTIDE SEQUENCE</scope>
    <source>
        <strain evidence="2">Adult_tree_wgs_1</strain>
        <tissue evidence="2">Leaves</tissue>
    </source>
</reference>
<evidence type="ECO:0000313" key="2">
    <source>
        <dbReference type="EMBL" id="KAF7137958.1"/>
    </source>
</evidence>
<feature type="region of interest" description="Disordered" evidence="1">
    <location>
        <begin position="106"/>
        <end position="344"/>
    </location>
</feature>
<dbReference type="EMBL" id="WJXA01000007">
    <property type="protein sequence ID" value="KAF7137958.1"/>
    <property type="molecule type" value="Genomic_DNA"/>
</dbReference>
<accession>A0A834LI40</accession>
<proteinExistence type="predicted"/>
<dbReference type="AlphaFoldDB" id="A0A834LI40"/>
<evidence type="ECO:0000256" key="1">
    <source>
        <dbReference type="SAM" id="MobiDB-lite"/>
    </source>
</evidence>